<keyword evidence="8 10" id="KW-0472">Membrane</keyword>
<dbReference type="Proteomes" id="UP001163823">
    <property type="component" value="Chromosome 6"/>
</dbReference>
<feature type="transmembrane region" description="Helical" evidence="10">
    <location>
        <begin position="6"/>
        <end position="22"/>
    </location>
</feature>
<evidence type="ECO:0000256" key="3">
    <source>
        <dbReference type="ARBA" id="ARBA00022538"/>
    </source>
</evidence>
<feature type="transmembrane region" description="Helical" evidence="10">
    <location>
        <begin position="100"/>
        <end position="123"/>
    </location>
</feature>
<feature type="domain" description="Cation/H+ exchanger transmembrane" evidence="11">
    <location>
        <begin position="2"/>
        <end position="329"/>
    </location>
</feature>
<evidence type="ECO:0000259" key="11">
    <source>
        <dbReference type="Pfam" id="PF00999"/>
    </source>
</evidence>
<dbReference type="GO" id="GO:0006813">
    <property type="term" value="P:potassium ion transport"/>
    <property type="evidence" value="ECO:0007669"/>
    <property type="project" value="UniProtKB-KW"/>
</dbReference>
<keyword evidence="13" id="KW-1185">Reference proteome</keyword>
<evidence type="ECO:0000256" key="7">
    <source>
        <dbReference type="ARBA" id="ARBA00023065"/>
    </source>
</evidence>
<organism evidence="12 13">
    <name type="scientific">Quillaja saponaria</name>
    <name type="common">Soap bark tree</name>
    <dbReference type="NCBI Taxonomy" id="32244"/>
    <lineage>
        <taxon>Eukaryota</taxon>
        <taxon>Viridiplantae</taxon>
        <taxon>Streptophyta</taxon>
        <taxon>Embryophyta</taxon>
        <taxon>Tracheophyta</taxon>
        <taxon>Spermatophyta</taxon>
        <taxon>Magnoliopsida</taxon>
        <taxon>eudicotyledons</taxon>
        <taxon>Gunneridae</taxon>
        <taxon>Pentapetalae</taxon>
        <taxon>rosids</taxon>
        <taxon>fabids</taxon>
        <taxon>Fabales</taxon>
        <taxon>Quillajaceae</taxon>
        <taxon>Quillaja</taxon>
    </lineage>
</organism>
<evidence type="ECO:0000256" key="8">
    <source>
        <dbReference type="ARBA" id="ARBA00023136"/>
    </source>
</evidence>
<accession>A0AAD7PR04</accession>
<dbReference type="InterPro" id="IPR006153">
    <property type="entry name" value="Cation/H_exchanger_TM"/>
</dbReference>
<evidence type="ECO:0000256" key="9">
    <source>
        <dbReference type="ARBA" id="ARBA00038341"/>
    </source>
</evidence>
<dbReference type="GO" id="GO:0006885">
    <property type="term" value="P:regulation of pH"/>
    <property type="evidence" value="ECO:0007669"/>
    <property type="project" value="TreeGrafter"/>
</dbReference>
<proteinExistence type="inferred from homology"/>
<keyword evidence="2" id="KW-0813">Transport</keyword>
<evidence type="ECO:0000256" key="6">
    <source>
        <dbReference type="ARBA" id="ARBA00022989"/>
    </source>
</evidence>
<keyword evidence="4 10" id="KW-0812">Transmembrane</keyword>
<dbReference type="AlphaFoldDB" id="A0AAD7PR04"/>
<evidence type="ECO:0000256" key="1">
    <source>
        <dbReference type="ARBA" id="ARBA00004141"/>
    </source>
</evidence>
<name>A0AAD7PR04_QUISA</name>
<evidence type="ECO:0000256" key="5">
    <source>
        <dbReference type="ARBA" id="ARBA00022958"/>
    </source>
</evidence>
<keyword evidence="3" id="KW-0633">Potassium transport</keyword>
<feature type="transmembrane region" description="Helical" evidence="10">
    <location>
        <begin position="67"/>
        <end position="88"/>
    </location>
</feature>
<gene>
    <name evidence="12" type="ORF">O6P43_013799</name>
</gene>
<keyword evidence="6 10" id="KW-1133">Transmembrane helix</keyword>
<comment type="subcellular location">
    <subcellularLocation>
        <location evidence="1">Membrane</location>
        <topology evidence="1">Multi-pass membrane protein</topology>
    </subcellularLocation>
</comment>
<sequence>MILDTVAVIGAAYYIFLIAVKMDLSMTFKITKNVWKLSLLSFLSSVIVMVLMLHTLSPTDGKSRSPFILFLATLTSFSSFPVIAQALQELNLITSELGQLAMSSAMVNDIIQWGFLLVSAFLSKEQKPYQLKMMVISVLLIIFCLYVIRPALWRIVERTHEGKPVKEIYIILILLGVLIMASIFDMIGILYHMGPLILGLIMPSGPPLGATLVEKTESIILGFFLPCYFVAIGLKINLAALIDNWRAALLIQSIMFVGELAKLIGSIVVSVSSNLTLKNGFLLGLTLNIKGIIELINFSMWYSKRVIDQAIFTHLVLFVLLNTGFLTPLVGFLCKPHSRLELSTKNHRKRMRTIQTTPSNSEFRILTCLHDEEIVHSIITLLEASNPTLMNPISVYVVHVVELMGRAAPLLLPYKKKINKSNFIDDANTQHIMRAFENYSRNSKGPVTIQPYINIAPYKNMHESICHLAQDNLIPFLIIPFHESQQSVRGSRAATSMRDFNINIQSQAPCTVGILVDKSSKKFMSNKRLSFHVGIIFVGGPDDREALAFGARMSGNRHADVSVTLLRLVLQNKKLGIIANNNNENVRLAFEEEEKERNLDEHVIEEFKLKNLGNACVVCRDVLVDDGIGGLKAIRGLEGDYDLMIAGKRHDNIGALGDEEMLHFLENSELGVIGDMLASTDFCKGMVSVLVMQQSIGTRGKLQAKDAHGFRKPNNLILFMVRPETCNEQSVAEVRIRKGVAVMNNFV</sequence>
<feature type="transmembrane region" description="Helical" evidence="10">
    <location>
        <begin position="34"/>
        <end position="55"/>
    </location>
</feature>
<feature type="transmembrane region" description="Helical" evidence="10">
    <location>
        <begin position="249"/>
        <end position="269"/>
    </location>
</feature>
<dbReference type="GO" id="GO:1902600">
    <property type="term" value="P:proton transmembrane transport"/>
    <property type="evidence" value="ECO:0007669"/>
    <property type="project" value="InterPro"/>
</dbReference>
<comment type="caution">
    <text evidence="12">The sequence shown here is derived from an EMBL/GenBank/DDBJ whole genome shotgun (WGS) entry which is preliminary data.</text>
</comment>
<dbReference type="Pfam" id="PF00999">
    <property type="entry name" value="Na_H_Exchanger"/>
    <property type="match status" value="1"/>
</dbReference>
<dbReference type="PANTHER" id="PTHR32468">
    <property type="entry name" value="CATION/H + ANTIPORTER"/>
    <property type="match status" value="1"/>
</dbReference>
<dbReference type="InterPro" id="IPR050794">
    <property type="entry name" value="CPA2_transporter"/>
</dbReference>
<feature type="transmembrane region" description="Helical" evidence="10">
    <location>
        <begin position="169"/>
        <end position="198"/>
    </location>
</feature>
<evidence type="ECO:0000256" key="10">
    <source>
        <dbReference type="SAM" id="Phobius"/>
    </source>
</evidence>
<keyword evidence="5" id="KW-0630">Potassium</keyword>
<dbReference type="Gene3D" id="1.20.1530.20">
    <property type="match status" value="1"/>
</dbReference>
<dbReference type="KEGG" id="qsa:O6P43_013799"/>
<evidence type="ECO:0000256" key="2">
    <source>
        <dbReference type="ARBA" id="ARBA00022448"/>
    </source>
</evidence>
<feature type="transmembrane region" description="Helical" evidence="10">
    <location>
        <begin position="129"/>
        <end position="148"/>
    </location>
</feature>
<feature type="transmembrane region" description="Helical" evidence="10">
    <location>
        <begin position="218"/>
        <end position="242"/>
    </location>
</feature>
<comment type="similarity">
    <text evidence="9">Belongs to the monovalent cation:proton antiporter 2 (CPA2) transporter (TC 2.A.37) family. CHX (TC 2.A.37.4) subfamily.</text>
</comment>
<dbReference type="GO" id="GO:0012505">
    <property type="term" value="C:endomembrane system"/>
    <property type="evidence" value="ECO:0007669"/>
    <property type="project" value="TreeGrafter"/>
</dbReference>
<evidence type="ECO:0000313" key="12">
    <source>
        <dbReference type="EMBL" id="KAJ7963914.1"/>
    </source>
</evidence>
<evidence type="ECO:0000256" key="4">
    <source>
        <dbReference type="ARBA" id="ARBA00022692"/>
    </source>
</evidence>
<feature type="transmembrane region" description="Helical" evidence="10">
    <location>
        <begin position="281"/>
        <end position="303"/>
    </location>
</feature>
<dbReference type="GO" id="GO:0015297">
    <property type="term" value="F:antiporter activity"/>
    <property type="evidence" value="ECO:0007669"/>
    <property type="project" value="InterPro"/>
</dbReference>
<dbReference type="GO" id="GO:0016020">
    <property type="term" value="C:membrane"/>
    <property type="evidence" value="ECO:0007669"/>
    <property type="project" value="UniProtKB-SubCell"/>
</dbReference>
<dbReference type="PANTHER" id="PTHR32468:SF108">
    <property type="entry name" value="CATION_H(+) ANTIPORTER 15-LIKE"/>
    <property type="match status" value="1"/>
</dbReference>
<dbReference type="InterPro" id="IPR038770">
    <property type="entry name" value="Na+/solute_symporter_sf"/>
</dbReference>
<evidence type="ECO:0000313" key="13">
    <source>
        <dbReference type="Proteomes" id="UP001163823"/>
    </source>
</evidence>
<protein>
    <submittedName>
        <fullName evidence="12">Cation/H(+) antiporter 15</fullName>
    </submittedName>
</protein>
<feature type="transmembrane region" description="Helical" evidence="10">
    <location>
        <begin position="315"/>
        <end position="333"/>
    </location>
</feature>
<dbReference type="EMBL" id="JARAOO010000006">
    <property type="protein sequence ID" value="KAJ7963914.1"/>
    <property type="molecule type" value="Genomic_DNA"/>
</dbReference>
<keyword evidence="7" id="KW-0406">Ion transport</keyword>
<reference evidence="12" key="1">
    <citation type="journal article" date="2023" name="Science">
        <title>Elucidation of the pathway for biosynthesis of saponin adjuvants from the soapbark tree.</title>
        <authorList>
            <person name="Reed J."/>
            <person name="Orme A."/>
            <person name="El-Demerdash A."/>
            <person name="Owen C."/>
            <person name="Martin L.B.B."/>
            <person name="Misra R.C."/>
            <person name="Kikuchi S."/>
            <person name="Rejzek M."/>
            <person name="Martin A.C."/>
            <person name="Harkess A."/>
            <person name="Leebens-Mack J."/>
            <person name="Louveau T."/>
            <person name="Stephenson M.J."/>
            <person name="Osbourn A."/>
        </authorList>
    </citation>
    <scope>NUCLEOTIDE SEQUENCE</scope>
    <source>
        <strain evidence="12">S10</strain>
    </source>
</reference>